<dbReference type="AlphaFoldDB" id="V5BTR9"/>
<gene>
    <name evidence="1" type="ORF">TCDM_03271</name>
</gene>
<accession>V5BTR9</accession>
<evidence type="ECO:0000313" key="1">
    <source>
        <dbReference type="EMBL" id="ESS67963.1"/>
    </source>
</evidence>
<protein>
    <submittedName>
        <fullName evidence="1">Uncharacterized protein</fullName>
    </submittedName>
</protein>
<reference evidence="1 2" key="1">
    <citation type="journal article" date="2014" name="Genome Announc.">
        <title>Trypanosoma cruzi Clone Dm28c Draft Genome Sequence.</title>
        <authorList>
            <person name="Grisard E.C."/>
            <person name="Teixeira S.M."/>
            <person name="de Almeida L.G."/>
            <person name="Stoco P.H."/>
            <person name="Gerber A.L."/>
            <person name="Talavera-Lopez C."/>
            <person name="Lima O.C."/>
            <person name="Andersson B."/>
            <person name="de Vasconcelos A.T."/>
        </authorList>
    </citation>
    <scope>NUCLEOTIDE SEQUENCE [LARGE SCALE GENOMIC DNA]</scope>
    <source>
        <strain evidence="1 2">Dm28c</strain>
    </source>
</reference>
<dbReference type="VEuPathDB" id="TriTrypDB:TCDM_03271"/>
<organism evidence="1 2">
    <name type="scientific">Trypanosoma cruzi Dm28c</name>
    <dbReference type="NCBI Taxonomy" id="1416333"/>
    <lineage>
        <taxon>Eukaryota</taxon>
        <taxon>Discoba</taxon>
        <taxon>Euglenozoa</taxon>
        <taxon>Kinetoplastea</taxon>
        <taxon>Metakinetoplastina</taxon>
        <taxon>Trypanosomatida</taxon>
        <taxon>Trypanosomatidae</taxon>
        <taxon>Trypanosoma</taxon>
        <taxon>Schizotrypanum</taxon>
    </lineage>
</organism>
<evidence type="ECO:0000313" key="2">
    <source>
        <dbReference type="Proteomes" id="UP000017861"/>
    </source>
</evidence>
<sequence length="312" mass="34436">MDHVTCHAEEYLRLSLLTKDSQPLGKRKGLLPHVAVRCRPLTAEEYCAFTLRMRDPDPALTASGSDTLLVAYPVAIQVLPPSSKDSSSGDVEQTEGAAITLARYMPNGTLCMQEFPYVFDAVFLPDSVECFTRLRHEWEQPESTEATGRQWTTGCYDRLLDMSIVSGNDGTFATRLIKNAVHPITGGALSWANGTEGDEEEEEEAEAATLQREVEQLAFLNSLCSCQAVRADKRPFVGASVRPSSRWSFPMDQEEVVNQPIVPLLVGGHHVTVIAFGLPRVESHTRYSAPRSQGIEQLAHSRPLSCLSTRMD</sequence>
<dbReference type="EMBL" id="AYLP01000025">
    <property type="protein sequence ID" value="ESS67963.1"/>
    <property type="molecule type" value="Genomic_DNA"/>
</dbReference>
<comment type="caution">
    <text evidence="1">The sequence shown here is derived from an EMBL/GenBank/DDBJ whole genome shotgun (WGS) entry which is preliminary data.</text>
</comment>
<name>V5BTR9_TRYCR</name>
<proteinExistence type="predicted"/>
<dbReference type="Proteomes" id="UP000017861">
    <property type="component" value="Unassembled WGS sequence"/>
</dbReference>